<dbReference type="InterPro" id="IPR011989">
    <property type="entry name" value="ARM-like"/>
</dbReference>
<name>A0A445DX91_ARAHY</name>
<dbReference type="GO" id="GO:0012505">
    <property type="term" value="C:endomembrane system"/>
    <property type="evidence" value="ECO:0007669"/>
    <property type="project" value="UniProtKB-SubCell"/>
</dbReference>
<proteinExistence type="predicted"/>
<keyword evidence="7" id="KW-1185">Reference proteome</keyword>
<evidence type="ECO:0000256" key="1">
    <source>
        <dbReference type="ARBA" id="ARBA00004308"/>
    </source>
</evidence>
<accession>A0A445DX91</accession>
<evidence type="ECO:0000256" key="5">
    <source>
        <dbReference type="SAM" id="MobiDB-lite"/>
    </source>
</evidence>
<evidence type="ECO:0000256" key="2">
    <source>
        <dbReference type="ARBA" id="ARBA00022448"/>
    </source>
</evidence>
<comment type="caution">
    <text evidence="6">The sequence shown here is derived from an EMBL/GenBank/DDBJ whole genome shotgun (WGS) entry which is preliminary data.</text>
</comment>
<dbReference type="GO" id="GO:0015031">
    <property type="term" value="P:protein transport"/>
    <property type="evidence" value="ECO:0007669"/>
    <property type="project" value="UniProtKB-KW"/>
</dbReference>
<dbReference type="Proteomes" id="UP000289738">
    <property type="component" value="Chromosome A03"/>
</dbReference>
<evidence type="ECO:0000256" key="4">
    <source>
        <dbReference type="ARBA" id="ARBA00023136"/>
    </source>
</evidence>
<keyword evidence="2" id="KW-0813">Transport</keyword>
<protein>
    <recommendedName>
        <fullName evidence="8">Clathrin/coatomer adaptor adaptin-like N-terminal domain-containing protein</fullName>
    </recommendedName>
</protein>
<keyword evidence="3" id="KW-0653">Protein transport</keyword>
<sequence length="205" mass="22175">MWFTLITSIDVVRNLCKKMAPPLVTLLYAKPEIQYVALRNINLMVQRRPQILAHEIKKGCSRNWSLCNQIRDDSGTEGPQQMIQAAKDVVLAKKPVITDDSNQLDSSLLDELLVNITTLSSVYHKPPDAFVTRAHTSAQKAEDEEYPEGSETAYSESSSANPANGAVSTPASVALPSPPPAVPEPDLLGDLMSLVPADEPATPAG</sequence>
<feature type="compositionally biased region" description="Polar residues" evidence="5">
    <location>
        <begin position="152"/>
        <end position="162"/>
    </location>
</feature>
<dbReference type="InterPro" id="IPR026739">
    <property type="entry name" value="AP_beta"/>
</dbReference>
<dbReference type="Gene3D" id="1.25.10.10">
    <property type="entry name" value="Leucine-rich Repeat Variant"/>
    <property type="match status" value="2"/>
</dbReference>
<dbReference type="EMBL" id="SDMP01000003">
    <property type="protein sequence ID" value="RYR67808.1"/>
    <property type="molecule type" value="Genomic_DNA"/>
</dbReference>
<keyword evidence="4" id="KW-0472">Membrane</keyword>
<evidence type="ECO:0000313" key="7">
    <source>
        <dbReference type="Proteomes" id="UP000289738"/>
    </source>
</evidence>
<gene>
    <name evidence="6" type="ORF">Ahy_A03g014241</name>
</gene>
<organism evidence="6 7">
    <name type="scientific">Arachis hypogaea</name>
    <name type="common">Peanut</name>
    <dbReference type="NCBI Taxonomy" id="3818"/>
    <lineage>
        <taxon>Eukaryota</taxon>
        <taxon>Viridiplantae</taxon>
        <taxon>Streptophyta</taxon>
        <taxon>Embryophyta</taxon>
        <taxon>Tracheophyta</taxon>
        <taxon>Spermatophyta</taxon>
        <taxon>Magnoliopsida</taxon>
        <taxon>eudicotyledons</taxon>
        <taxon>Gunneridae</taxon>
        <taxon>Pentapetalae</taxon>
        <taxon>rosids</taxon>
        <taxon>fabids</taxon>
        <taxon>Fabales</taxon>
        <taxon>Fabaceae</taxon>
        <taxon>Papilionoideae</taxon>
        <taxon>50 kb inversion clade</taxon>
        <taxon>dalbergioids sensu lato</taxon>
        <taxon>Dalbergieae</taxon>
        <taxon>Pterocarpus clade</taxon>
        <taxon>Arachis</taxon>
    </lineage>
</organism>
<evidence type="ECO:0000313" key="6">
    <source>
        <dbReference type="EMBL" id="RYR67808.1"/>
    </source>
</evidence>
<reference evidence="6 7" key="1">
    <citation type="submission" date="2019-01" db="EMBL/GenBank/DDBJ databases">
        <title>Sequencing of cultivated peanut Arachis hypogaea provides insights into genome evolution and oil improvement.</title>
        <authorList>
            <person name="Chen X."/>
        </authorList>
    </citation>
    <scope>NUCLEOTIDE SEQUENCE [LARGE SCALE GENOMIC DNA]</scope>
    <source>
        <strain evidence="7">cv. Fuhuasheng</strain>
        <tissue evidence="6">Leaves</tissue>
    </source>
</reference>
<dbReference type="GO" id="GO:0016192">
    <property type="term" value="P:vesicle-mediated transport"/>
    <property type="evidence" value="ECO:0007669"/>
    <property type="project" value="InterPro"/>
</dbReference>
<evidence type="ECO:0008006" key="8">
    <source>
        <dbReference type="Google" id="ProtNLM"/>
    </source>
</evidence>
<evidence type="ECO:0000256" key="3">
    <source>
        <dbReference type="ARBA" id="ARBA00022927"/>
    </source>
</evidence>
<dbReference type="PANTHER" id="PTHR11134">
    <property type="entry name" value="ADAPTOR COMPLEX SUBUNIT BETA FAMILY MEMBER"/>
    <property type="match status" value="1"/>
</dbReference>
<dbReference type="STRING" id="3818.A0A445DX91"/>
<comment type="subcellular location">
    <subcellularLocation>
        <location evidence="1">Endomembrane system</location>
    </subcellularLocation>
</comment>
<feature type="region of interest" description="Disordered" evidence="5">
    <location>
        <begin position="134"/>
        <end position="205"/>
    </location>
</feature>
<dbReference type="AlphaFoldDB" id="A0A445DX91"/>